<dbReference type="CDD" id="cd04301">
    <property type="entry name" value="NAT_SF"/>
    <property type="match status" value="1"/>
</dbReference>
<dbReference type="AlphaFoldDB" id="A0A2P8H5V4"/>
<dbReference type="InterPro" id="IPR000182">
    <property type="entry name" value="GNAT_dom"/>
</dbReference>
<dbReference type="Pfam" id="PF00583">
    <property type="entry name" value="Acetyltransf_1"/>
    <property type="match status" value="1"/>
</dbReference>
<dbReference type="GO" id="GO:0016747">
    <property type="term" value="F:acyltransferase activity, transferring groups other than amino-acyl groups"/>
    <property type="evidence" value="ECO:0007669"/>
    <property type="project" value="InterPro"/>
</dbReference>
<keyword evidence="2" id="KW-0012">Acyltransferase</keyword>
<dbReference type="InterPro" id="IPR050832">
    <property type="entry name" value="Bact_Acetyltransf"/>
</dbReference>
<evidence type="ECO:0000313" key="4">
    <source>
        <dbReference type="EMBL" id="PSL41612.1"/>
    </source>
</evidence>
<sequence>MKMKVIRATMEDLDGVAELFNLYRVFYEQESDLEAARGYIKERLESGDSAIFAAKDGNSYLGFTQLYPLFSSVSMKRLWLLNDLYVAAQARKRGVGEQLLNKAKEYAMETGAKSLSLSTAVDNHTAQRLYEKLGYKRDEGFYTYELLLPEEKA</sequence>
<dbReference type="PANTHER" id="PTHR43877">
    <property type="entry name" value="AMINOALKYLPHOSPHONATE N-ACETYLTRANSFERASE-RELATED-RELATED"/>
    <property type="match status" value="1"/>
</dbReference>
<dbReference type="PANTHER" id="PTHR43877:SF2">
    <property type="entry name" value="AMINOALKYLPHOSPHONATE N-ACETYLTRANSFERASE-RELATED"/>
    <property type="match status" value="1"/>
</dbReference>
<dbReference type="Gene3D" id="3.40.630.30">
    <property type="match status" value="1"/>
</dbReference>
<organism evidence="4 5">
    <name type="scientific">Planomicrobium soli</name>
    <dbReference type="NCBI Taxonomy" id="1176648"/>
    <lineage>
        <taxon>Bacteria</taxon>
        <taxon>Bacillati</taxon>
        <taxon>Bacillota</taxon>
        <taxon>Bacilli</taxon>
        <taxon>Bacillales</taxon>
        <taxon>Caryophanaceae</taxon>
        <taxon>Planomicrobium</taxon>
    </lineage>
</organism>
<evidence type="ECO:0000313" key="5">
    <source>
        <dbReference type="Proteomes" id="UP000242682"/>
    </source>
</evidence>
<name>A0A2P8H5V4_9BACL</name>
<comment type="caution">
    <text evidence="4">The sequence shown here is derived from an EMBL/GenBank/DDBJ whole genome shotgun (WGS) entry which is preliminary data.</text>
</comment>
<dbReference type="SUPFAM" id="SSF55729">
    <property type="entry name" value="Acyl-CoA N-acyltransferases (Nat)"/>
    <property type="match status" value="1"/>
</dbReference>
<evidence type="ECO:0000256" key="2">
    <source>
        <dbReference type="ARBA" id="ARBA00023315"/>
    </source>
</evidence>
<dbReference type="InterPro" id="IPR016181">
    <property type="entry name" value="Acyl_CoA_acyltransferase"/>
</dbReference>
<dbReference type="Proteomes" id="UP000242682">
    <property type="component" value="Unassembled WGS sequence"/>
</dbReference>
<protein>
    <submittedName>
        <fullName evidence="4">GNAT family acetyltransferase</fullName>
    </submittedName>
</protein>
<keyword evidence="1 4" id="KW-0808">Transferase</keyword>
<gene>
    <name evidence="4" type="ORF">B0H99_102296</name>
</gene>
<dbReference type="PROSITE" id="PS51186">
    <property type="entry name" value="GNAT"/>
    <property type="match status" value="1"/>
</dbReference>
<keyword evidence="5" id="KW-1185">Reference proteome</keyword>
<evidence type="ECO:0000259" key="3">
    <source>
        <dbReference type="PROSITE" id="PS51186"/>
    </source>
</evidence>
<feature type="domain" description="N-acetyltransferase" evidence="3">
    <location>
        <begin position="3"/>
        <end position="153"/>
    </location>
</feature>
<reference evidence="4 5" key="1">
    <citation type="submission" date="2018-03" db="EMBL/GenBank/DDBJ databases">
        <title>Genomic Encyclopedia of Type Strains, Phase III (KMG-III): the genomes of soil and plant-associated and newly described type strains.</title>
        <authorList>
            <person name="Whitman W."/>
        </authorList>
    </citation>
    <scope>NUCLEOTIDE SEQUENCE [LARGE SCALE GENOMIC DNA]</scope>
    <source>
        <strain evidence="4 5">CGMCC 1.12259</strain>
    </source>
</reference>
<evidence type="ECO:0000256" key="1">
    <source>
        <dbReference type="ARBA" id="ARBA00022679"/>
    </source>
</evidence>
<accession>A0A2P8H5V4</accession>
<dbReference type="EMBL" id="PYAT01000002">
    <property type="protein sequence ID" value="PSL41612.1"/>
    <property type="molecule type" value="Genomic_DNA"/>
</dbReference>
<proteinExistence type="predicted"/>